<dbReference type="eggNOG" id="COG4102">
    <property type="taxonomic scope" value="Bacteria"/>
</dbReference>
<dbReference type="Pfam" id="PF07394">
    <property type="entry name" value="DUF1501"/>
    <property type="match status" value="1"/>
</dbReference>
<dbReference type="PANTHER" id="PTHR43737:SF1">
    <property type="entry name" value="DUF1501 DOMAIN-CONTAINING PROTEIN"/>
    <property type="match status" value="1"/>
</dbReference>
<dbReference type="HOGENOM" id="CLU_032896_1_0_6"/>
<dbReference type="AlphaFoldDB" id="A4AA66"/>
<comment type="caution">
    <text evidence="2">The sequence shown here is derived from an EMBL/GenBank/DDBJ whole genome shotgun (WGS) entry which is preliminary data.</text>
</comment>
<keyword evidence="3" id="KW-1185">Reference proteome</keyword>
<evidence type="ECO:0000313" key="3">
    <source>
        <dbReference type="Proteomes" id="UP000019205"/>
    </source>
</evidence>
<dbReference type="PANTHER" id="PTHR43737">
    <property type="entry name" value="BLL7424 PROTEIN"/>
    <property type="match status" value="1"/>
</dbReference>
<sequence length="468" mass="49172">MMRKPHDRVLSRRRFLQHSCSLGVASATLGSSLLQLGLARQASAQSEDGYKALVCILLAGGNDSYNMLVPTDADLYGRYADIRSDLALPRESLLMLPGTDGAGRSFGLHPGMPGLRSLFESGQAATLANVGTLRSPMDSAALASGSAALPLGLFSHSDQIQQWQTAVSDERIAQGWGGRIADILEGGNPANGISMNVSLAGNNTFQSGSVSTPYAISSSGDGAPALAGYDGNDEEGEFTRTAIDSLLASSQEKIFRREYSKRLSSAIESQVVFVEALVAAGEPPTAFSDGPFSAALRQVARVIAARGSLGANRQTFFVTVGGWDHHDDVIDNQAAMLPAIDAGLLEFQTAMNAMGMAESVTTFTTSDFGRTLTSNGKGSDHGWGGHHLIMGGAVNGGQFYGDYPDIYPGNPLDVGRGIYAPTTSVDEYFAELALWFGVSTTDLTTVLPNVERFVNLGAGTAPLGFLQG</sequence>
<dbReference type="RefSeq" id="WP_008294792.1">
    <property type="nucleotide sequence ID" value="NZ_CM002299.1"/>
</dbReference>
<evidence type="ECO:0008006" key="4">
    <source>
        <dbReference type="Google" id="ProtNLM"/>
    </source>
</evidence>
<evidence type="ECO:0000256" key="1">
    <source>
        <dbReference type="ARBA" id="ARBA00022729"/>
    </source>
</evidence>
<proteinExistence type="predicted"/>
<dbReference type="Proteomes" id="UP000019205">
    <property type="component" value="Chromosome"/>
</dbReference>
<gene>
    <name evidence="2" type="ORF">KT71_11810</name>
</gene>
<dbReference type="InterPro" id="IPR019546">
    <property type="entry name" value="TAT_signal_bac_arc"/>
</dbReference>
<name>A4AA66_9GAMM</name>
<evidence type="ECO:0000313" key="2">
    <source>
        <dbReference type="EMBL" id="EAQ96943.1"/>
    </source>
</evidence>
<organism evidence="2 3">
    <name type="scientific">Congregibacter litoralis KT71</name>
    <dbReference type="NCBI Taxonomy" id="314285"/>
    <lineage>
        <taxon>Bacteria</taxon>
        <taxon>Pseudomonadati</taxon>
        <taxon>Pseudomonadota</taxon>
        <taxon>Gammaproteobacteria</taxon>
        <taxon>Cellvibrionales</taxon>
        <taxon>Halieaceae</taxon>
        <taxon>Congregibacter</taxon>
    </lineage>
</organism>
<accession>A4AA66</accession>
<reference evidence="2 3" key="1">
    <citation type="journal article" date="2007" name="Proc. Natl. Acad. Sci. U.S.A.">
        <title>Characterization of a marine gammaproteobacterium capable of aerobic anoxygenic photosynthesis.</title>
        <authorList>
            <person name="Fuchs B.M."/>
            <person name="Spring S."/>
            <person name="Teeling H."/>
            <person name="Quast C."/>
            <person name="Wulf J."/>
            <person name="Schattenhofer M."/>
            <person name="Yan S."/>
            <person name="Ferriera S."/>
            <person name="Johnson J."/>
            <person name="Glockner F.O."/>
            <person name="Amann R."/>
        </authorList>
    </citation>
    <scope>NUCLEOTIDE SEQUENCE [LARGE SCALE GENOMIC DNA]</scope>
    <source>
        <strain evidence="2">KT71</strain>
    </source>
</reference>
<dbReference type="EMBL" id="AAOA02000003">
    <property type="protein sequence ID" value="EAQ96943.1"/>
    <property type="molecule type" value="Genomic_DNA"/>
</dbReference>
<reference evidence="2 3" key="2">
    <citation type="journal article" date="2009" name="PLoS ONE">
        <title>The photosynthetic apparatus and its regulation in the aerobic gammaproteobacterium Congregibacter litoralis gen. nov., sp. nov.</title>
        <authorList>
            <person name="Spring S."/>
            <person name="Lunsdorf H."/>
            <person name="Fuchs B.M."/>
            <person name="Tindall B.J."/>
        </authorList>
    </citation>
    <scope>NUCLEOTIDE SEQUENCE [LARGE SCALE GENOMIC DNA]</scope>
    <source>
        <strain evidence="2">KT71</strain>
    </source>
</reference>
<dbReference type="PROSITE" id="PS51318">
    <property type="entry name" value="TAT"/>
    <property type="match status" value="1"/>
</dbReference>
<protein>
    <recommendedName>
        <fullName evidence="4">DUF1501 domain-containing protein</fullName>
    </recommendedName>
</protein>
<dbReference type="InterPro" id="IPR010869">
    <property type="entry name" value="DUF1501"/>
</dbReference>
<dbReference type="InterPro" id="IPR006311">
    <property type="entry name" value="TAT_signal"/>
</dbReference>
<dbReference type="STRING" id="314285.KT71_11810"/>
<keyword evidence="1" id="KW-0732">Signal</keyword>
<dbReference type="NCBIfam" id="TIGR01409">
    <property type="entry name" value="TAT_signal_seq"/>
    <property type="match status" value="1"/>
</dbReference>